<dbReference type="GO" id="GO:0000272">
    <property type="term" value="P:polysaccharide catabolic process"/>
    <property type="evidence" value="ECO:0007669"/>
    <property type="project" value="UniProtKB-KW"/>
</dbReference>
<proteinExistence type="inferred from homology"/>
<dbReference type="InterPro" id="IPR002594">
    <property type="entry name" value="GH12"/>
</dbReference>
<gene>
    <name evidence="4" type="ORF">C7456_103262</name>
</gene>
<evidence type="ECO:0000313" key="5">
    <source>
        <dbReference type="Proteomes" id="UP000245812"/>
    </source>
</evidence>
<keyword evidence="2 4" id="KW-0378">Hydrolase</keyword>
<evidence type="ECO:0000313" key="4">
    <source>
        <dbReference type="EMBL" id="PWK92143.1"/>
    </source>
</evidence>
<sequence>MWHHKSLGRATTVLGLAVAALSPAPFAHADDCVSYGDQSWNGSNPYAQLSDADPHQMLNLDVWSVGSHWNGGWVNLCSHAGPSGSWTFRGEWQVNGGIVQAYPHATRGWDWFQWLPHNAPGGDGFPVQAGSAGLYSKVQYDPNPLYGTFDVSYDIWLSDKPNPGPGDKLTEIMVWLDRGGGLEPLQNNGGYLGTTTLGNVSGTWSVYAGSMSSTYQGVGMQWPVYSYVSTRPISTFDGDLQPFIWNAIHAFQNRARQSNHMDDSWYVLGVQFGAEPVSGYGQLNAWYYYVQPGW</sequence>
<evidence type="ECO:0000256" key="1">
    <source>
        <dbReference type="ARBA" id="ARBA00005519"/>
    </source>
</evidence>
<reference evidence="4 5" key="1">
    <citation type="submission" date="2018-05" db="EMBL/GenBank/DDBJ databases">
        <title>Genomic Encyclopedia of Type Strains, Phase IV (KMG-IV): sequencing the most valuable type-strain genomes for metagenomic binning, comparative biology and taxonomic classification.</title>
        <authorList>
            <person name="Goeker M."/>
        </authorList>
    </citation>
    <scope>NUCLEOTIDE SEQUENCE [LARGE SCALE GENOMIC DNA]</scope>
    <source>
        <strain evidence="4 5">DSM 14263</strain>
    </source>
</reference>
<dbReference type="Proteomes" id="UP000245812">
    <property type="component" value="Unassembled WGS sequence"/>
</dbReference>
<dbReference type="AlphaFoldDB" id="A0A316IGJ6"/>
<comment type="similarity">
    <text evidence="1 2">Belongs to the glycosyl hydrolase 12 (cellulase H) family.</text>
</comment>
<evidence type="ECO:0000256" key="3">
    <source>
        <dbReference type="SAM" id="SignalP"/>
    </source>
</evidence>
<feature type="signal peptide" evidence="3">
    <location>
        <begin position="1"/>
        <end position="29"/>
    </location>
</feature>
<dbReference type="GO" id="GO:0008810">
    <property type="term" value="F:cellulase activity"/>
    <property type="evidence" value="ECO:0007669"/>
    <property type="project" value="InterPro"/>
</dbReference>
<dbReference type="PANTHER" id="PTHR34002">
    <property type="entry name" value="BLR1656 PROTEIN"/>
    <property type="match status" value="1"/>
</dbReference>
<feature type="chain" id="PRO_5016247777" evidence="3">
    <location>
        <begin position="30"/>
        <end position="294"/>
    </location>
</feature>
<keyword evidence="2" id="KW-0326">Glycosidase</keyword>
<comment type="caution">
    <text evidence="4">The sequence shown here is derived from an EMBL/GenBank/DDBJ whole genome shotgun (WGS) entry which is preliminary data.</text>
</comment>
<organism evidence="4 5">
    <name type="scientific">Fulvimonas soli</name>
    <dbReference type="NCBI Taxonomy" id="155197"/>
    <lineage>
        <taxon>Bacteria</taxon>
        <taxon>Pseudomonadati</taxon>
        <taxon>Pseudomonadota</taxon>
        <taxon>Gammaproteobacteria</taxon>
        <taxon>Lysobacterales</taxon>
        <taxon>Rhodanobacteraceae</taxon>
        <taxon>Fulvimonas</taxon>
    </lineage>
</organism>
<evidence type="ECO:0000256" key="2">
    <source>
        <dbReference type="RuleBase" id="RU361163"/>
    </source>
</evidence>
<dbReference type="Gene3D" id="2.60.120.180">
    <property type="match status" value="1"/>
</dbReference>
<keyword evidence="5" id="KW-1185">Reference proteome</keyword>
<protein>
    <submittedName>
        <fullName evidence="4">Glycosyl hydrolase family 12</fullName>
    </submittedName>
</protein>
<name>A0A316IGJ6_9GAMM</name>
<dbReference type="InterPro" id="IPR013320">
    <property type="entry name" value="ConA-like_dom_sf"/>
</dbReference>
<dbReference type="PANTHER" id="PTHR34002:SF9">
    <property type="entry name" value="XYLOGLUCAN-SPECIFIC ENDO-BETA-1,4-GLUCANASE A"/>
    <property type="match status" value="1"/>
</dbReference>
<accession>A0A316IGJ6</accession>
<keyword evidence="2" id="KW-0119">Carbohydrate metabolism</keyword>
<dbReference type="InterPro" id="IPR013319">
    <property type="entry name" value="GH11/12"/>
</dbReference>
<dbReference type="Pfam" id="PF01670">
    <property type="entry name" value="Glyco_hydro_12"/>
    <property type="match status" value="1"/>
</dbReference>
<dbReference type="EMBL" id="QGHC01000003">
    <property type="protein sequence ID" value="PWK92143.1"/>
    <property type="molecule type" value="Genomic_DNA"/>
</dbReference>
<dbReference type="SUPFAM" id="SSF49899">
    <property type="entry name" value="Concanavalin A-like lectins/glucanases"/>
    <property type="match status" value="1"/>
</dbReference>
<keyword evidence="2" id="KW-0624">Polysaccharide degradation</keyword>
<dbReference type="RefSeq" id="WP_170120176.1">
    <property type="nucleotide sequence ID" value="NZ_MSZV01000005.1"/>
</dbReference>
<keyword evidence="3" id="KW-0732">Signal</keyword>